<protein>
    <submittedName>
        <fullName evidence="4">DegT/DnrJ/EryC1/StrS family aminotransferase</fullName>
    </submittedName>
</protein>
<dbReference type="GO" id="GO:0000271">
    <property type="term" value="P:polysaccharide biosynthetic process"/>
    <property type="evidence" value="ECO:0007669"/>
    <property type="project" value="TreeGrafter"/>
</dbReference>
<feature type="active site" description="Proton acceptor" evidence="1">
    <location>
        <position position="195"/>
    </location>
</feature>
<dbReference type="PANTHER" id="PTHR30244">
    <property type="entry name" value="TRANSAMINASE"/>
    <property type="match status" value="1"/>
</dbReference>
<gene>
    <name evidence="4" type="ORF">FKZ61_13105</name>
</gene>
<dbReference type="GO" id="GO:0008483">
    <property type="term" value="F:transaminase activity"/>
    <property type="evidence" value="ECO:0007669"/>
    <property type="project" value="UniProtKB-KW"/>
</dbReference>
<dbReference type="EMBL" id="VIGC01000015">
    <property type="protein sequence ID" value="TQE95303.1"/>
    <property type="molecule type" value="Genomic_DNA"/>
</dbReference>
<dbReference type="PIRSF" id="PIRSF000390">
    <property type="entry name" value="PLP_StrS"/>
    <property type="match status" value="1"/>
</dbReference>
<comment type="caution">
    <text evidence="4">The sequence shown here is derived from an EMBL/GenBank/DDBJ whole genome shotgun (WGS) entry which is preliminary data.</text>
</comment>
<evidence type="ECO:0000256" key="3">
    <source>
        <dbReference type="RuleBase" id="RU004508"/>
    </source>
</evidence>
<reference evidence="4 5" key="1">
    <citation type="submission" date="2019-06" db="EMBL/GenBank/DDBJ databases">
        <title>Genome sequence of Litorilinea aerophila BAA-2444.</title>
        <authorList>
            <person name="Maclea K.S."/>
            <person name="Maurais E.G."/>
            <person name="Iannazzi L.C."/>
        </authorList>
    </citation>
    <scope>NUCLEOTIDE SEQUENCE [LARGE SCALE GENOMIC DNA]</scope>
    <source>
        <strain evidence="4 5">ATCC BAA-2444</strain>
    </source>
</reference>
<dbReference type="OrthoDB" id="9810913at2"/>
<dbReference type="SUPFAM" id="SSF53383">
    <property type="entry name" value="PLP-dependent transferases"/>
    <property type="match status" value="1"/>
</dbReference>
<dbReference type="Gene3D" id="3.40.640.10">
    <property type="entry name" value="Type I PLP-dependent aspartate aminotransferase-like (Major domain)"/>
    <property type="match status" value="1"/>
</dbReference>
<evidence type="ECO:0000313" key="5">
    <source>
        <dbReference type="Proteomes" id="UP000317371"/>
    </source>
</evidence>
<name>A0A540VGP8_9CHLR</name>
<comment type="similarity">
    <text evidence="3">Belongs to the DegT/DnrJ/EryC1 family.</text>
</comment>
<dbReference type="Proteomes" id="UP000317371">
    <property type="component" value="Unassembled WGS sequence"/>
</dbReference>
<feature type="modified residue" description="N6-(pyridoxal phosphate)lysine" evidence="2">
    <location>
        <position position="195"/>
    </location>
</feature>
<organism evidence="4 5">
    <name type="scientific">Litorilinea aerophila</name>
    <dbReference type="NCBI Taxonomy" id="1204385"/>
    <lineage>
        <taxon>Bacteria</taxon>
        <taxon>Bacillati</taxon>
        <taxon>Chloroflexota</taxon>
        <taxon>Caldilineae</taxon>
        <taxon>Caldilineales</taxon>
        <taxon>Caldilineaceae</taxon>
        <taxon>Litorilinea</taxon>
    </lineage>
</organism>
<dbReference type="AlphaFoldDB" id="A0A540VGP8"/>
<dbReference type="Gene3D" id="3.90.1150.10">
    <property type="entry name" value="Aspartate Aminotransferase, domain 1"/>
    <property type="match status" value="1"/>
</dbReference>
<dbReference type="InterPro" id="IPR015424">
    <property type="entry name" value="PyrdxlP-dep_Trfase"/>
</dbReference>
<proteinExistence type="inferred from homology"/>
<dbReference type="InParanoid" id="A0A540VGP8"/>
<dbReference type="PANTHER" id="PTHR30244:SF34">
    <property type="entry name" value="DTDP-4-AMINO-4,6-DIDEOXYGALACTOSE TRANSAMINASE"/>
    <property type="match status" value="1"/>
</dbReference>
<dbReference type="RefSeq" id="WP_141610581.1">
    <property type="nucleotide sequence ID" value="NZ_VIGC02000015.1"/>
</dbReference>
<keyword evidence="4" id="KW-0032">Aminotransferase</keyword>
<dbReference type="InterPro" id="IPR015422">
    <property type="entry name" value="PyrdxlP-dep_Trfase_small"/>
</dbReference>
<keyword evidence="2 3" id="KW-0663">Pyridoxal phosphate</keyword>
<dbReference type="GO" id="GO:0030170">
    <property type="term" value="F:pyridoxal phosphate binding"/>
    <property type="evidence" value="ECO:0007669"/>
    <property type="project" value="TreeGrafter"/>
</dbReference>
<accession>A0A540VGP8</accession>
<keyword evidence="4" id="KW-0808">Transferase</keyword>
<dbReference type="InterPro" id="IPR015421">
    <property type="entry name" value="PyrdxlP-dep_Trfase_major"/>
</dbReference>
<dbReference type="CDD" id="cd00616">
    <property type="entry name" value="AHBA_syn"/>
    <property type="match status" value="1"/>
</dbReference>
<dbReference type="Pfam" id="PF01041">
    <property type="entry name" value="DegT_DnrJ_EryC1"/>
    <property type="match status" value="1"/>
</dbReference>
<keyword evidence="5" id="KW-1185">Reference proteome</keyword>
<evidence type="ECO:0000256" key="1">
    <source>
        <dbReference type="PIRSR" id="PIRSR000390-1"/>
    </source>
</evidence>
<evidence type="ECO:0000256" key="2">
    <source>
        <dbReference type="PIRSR" id="PIRSR000390-2"/>
    </source>
</evidence>
<dbReference type="InterPro" id="IPR000653">
    <property type="entry name" value="DegT/StrS_aminotransferase"/>
</dbReference>
<sequence length="395" mass="43203">MAKLALNGGTPVCTRSWPRWPQWDEREKSRLLAVLESGEWGGFNELVGEFERAFARLHQARHGLAAVNGTLTLEASLRVLGIGPGDEVIVPPYTFIATANAVRLVGATPVFVDVDPDTYNLDVAAVEAALSPRTRAIIPVHFAGHPVDMDALLPLAERHGLFVVEDAAHAHGSRWRGTPMGTLGHIGSFSLQLSKNLTAGEGGILLTQDDELASKLRSFINQGRTPGGAWYTHGLLGSNLRMTGWQAGILLAQLERFDAQLERRMANARRLNAIFEEIGGLRPMGWDARVDAHAFHLYMLRYEPAAFGGVPRDRFVAALQAEGVPCSTGYAVPLYRQPPLAEPYSRVTSCPVAEQACQEAIWLTQNLLLAEPEAMEEIGLAVLKIREHVGELRLF</sequence>
<evidence type="ECO:0000313" key="4">
    <source>
        <dbReference type="EMBL" id="TQE95303.1"/>
    </source>
</evidence>